<keyword evidence="1" id="KW-0812">Transmembrane</keyword>
<keyword evidence="1" id="KW-1133">Transmembrane helix</keyword>
<comment type="caution">
    <text evidence="2">The sequence shown here is derived from an EMBL/GenBank/DDBJ whole genome shotgun (WGS) entry which is preliminary data.</text>
</comment>
<gene>
    <name evidence="2" type="ORF">DRP43_01855</name>
</gene>
<name>A0A660SMK7_UNCT6</name>
<protein>
    <submittedName>
        <fullName evidence="2">Uncharacterized protein</fullName>
    </submittedName>
</protein>
<evidence type="ECO:0000256" key="1">
    <source>
        <dbReference type="SAM" id="Phobius"/>
    </source>
</evidence>
<sequence>MEQTIHSIKRKNERRLKMKRSLIIITVIILVVGYFTGCGLNPVNSDKNAIEDILTSDTSWFTPDTHYGEESTSTSAMTAFDEVYLWYRTKNPDEPITREIHIDVIGDSAFATVTGYIPGILHIFASLSNDTVIIEKNFTDIWTRSAIFKKDTITSHHRGWRLYAISGVEITTDNNIIQIDSVRVTLPATGLDTLITDVTNLVKREDIIKVRPDDQANITIYTNQGDAFAFLHSHFWRWRFYADSITPGIYNRTWKTPHNLGHYRVGFDVLTNGTLTDDSIPYDANLWGLHYFVTAE</sequence>
<evidence type="ECO:0000313" key="3">
    <source>
        <dbReference type="Proteomes" id="UP000271125"/>
    </source>
</evidence>
<proteinExistence type="predicted"/>
<accession>A0A660SMK7</accession>
<feature type="transmembrane region" description="Helical" evidence="1">
    <location>
        <begin position="21"/>
        <end position="37"/>
    </location>
</feature>
<dbReference type="AlphaFoldDB" id="A0A660SMK7"/>
<dbReference type="EMBL" id="QNBD01000061">
    <property type="protein sequence ID" value="RKX71973.1"/>
    <property type="molecule type" value="Genomic_DNA"/>
</dbReference>
<dbReference type="Proteomes" id="UP000271125">
    <property type="component" value="Unassembled WGS sequence"/>
</dbReference>
<organism evidence="2 3">
    <name type="scientific">candidate division TA06 bacterium</name>
    <dbReference type="NCBI Taxonomy" id="2250710"/>
    <lineage>
        <taxon>Bacteria</taxon>
        <taxon>Bacteria division TA06</taxon>
    </lineage>
</organism>
<evidence type="ECO:0000313" key="2">
    <source>
        <dbReference type="EMBL" id="RKX71973.1"/>
    </source>
</evidence>
<reference evidence="2 3" key="1">
    <citation type="submission" date="2018-06" db="EMBL/GenBank/DDBJ databases">
        <title>Extensive metabolic versatility and redundancy in microbially diverse, dynamic hydrothermal sediments.</title>
        <authorList>
            <person name="Dombrowski N."/>
            <person name="Teske A."/>
            <person name="Baker B.J."/>
        </authorList>
    </citation>
    <scope>NUCLEOTIDE SEQUENCE [LARGE SCALE GENOMIC DNA]</scope>
    <source>
        <strain evidence="2">B10_G13</strain>
    </source>
</reference>
<keyword evidence="1" id="KW-0472">Membrane</keyword>